<reference evidence="9 10" key="1">
    <citation type="submission" date="2023-09" db="EMBL/GenBank/DDBJ databases">
        <title>Genomes of two closely related lineages of the louse Polyplax serrata with different host specificities.</title>
        <authorList>
            <person name="Martinu J."/>
            <person name="Tarabai H."/>
            <person name="Stefka J."/>
            <person name="Hypsa V."/>
        </authorList>
    </citation>
    <scope>NUCLEOTIDE SEQUENCE [LARGE SCALE GENOMIC DNA]</scope>
    <source>
        <strain evidence="9">98ZLc_SE</strain>
    </source>
</reference>
<dbReference type="InterPro" id="IPR059039">
    <property type="entry name" value="ZNF380_CC"/>
</dbReference>
<evidence type="ECO:0000256" key="5">
    <source>
        <dbReference type="ARBA" id="ARBA00022833"/>
    </source>
</evidence>
<keyword evidence="4" id="KW-0863">Zinc-finger</keyword>
<protein>
    <recommendedName>
        <fullName evidence="8">ZNF380 coiled-coil domain-containing protein</fullName>
    </recommendedName>
</protein>
<evidence type="ECO:0000259" key="8">
    <source>
        <dbReference type="Pfam" id="PF23406"/>
    </source>
</evidence>
<dbReference type="Proteomes" id="UP001359485">
    <property type="component" value="Unassembled WGS sequence"/>
</dbReference>
<dbReference type="Pfam" id="PF23406">
    <property type="entry name" value="ZNF380_CC"/>
    <property type="match status" value="1"/>
</dbReference>
<evidence type="ECO:0000256" key="3">
    <source>
        <dbReference type="ARBA" id="ARBA00022723"/>
    </source>
</evidence>
<comment type="caution">
    <text evidence="9">The sequence shown here is derived from an EMBL/GenBank/DDBJ whole genome shotgun (WGS) entry which is preliminary data.</text>
</comment>
<keyword evidence="3" id="KW-0479">Metal-binding</keyword>
<dbReference type="PANTHER" id="PTHR13278">
    <property type="entry name" value="ZINC FINGER PROTEIN 830"/>
    <property type="match status" value="1"/>
</dbReference>
<feature type="region of interest" description="Disordered" evidence="7">
    <location>
        <begin position="206"/>
        <end position="225"/>
    </location>
</feature>
<feature type="compositionally biased region" description="Basic and acidic residues" evidence="7">
    <location>
        <begin position="12"/>
        <end position="22"/>
    </location>
</feature>
<evidence type="ECO:0000256" key="4">
    <source>
        <dbReference type="ARBA" id="ARBA00022771"/>
    </source>
</evidence>
<evidence type="ECO:0000313" key="9">
    <source>
        <dbReference type="EMBL" id="KAK6617601.1"/>
    </source>
</evidence>
<feature type="domain" description="ZNF380 coiled-coil" evidence="8">
    <location>
        <begin position="168"/>
        <end position="248"/>
    </location>
</feature>
<keyword evidence="10" id="KW-1185">Reference proteome</keyword>
<feature type="region of interest" description="Disordered" evidence="7">
    <location>
        <begin position="74"/>
        <end position="104"/>
    </location>
</feature>
<sequence>MASSKKKLTQSELRRLMSEQKKKLQSSVKKIDSPLAKYPFTCMTTFGNRIRSENVWSVHLNSKNHKQNILLKVKKKEPQPQKEEFKEPLPSTLKRSAPVAPVPVPPKKIKGILKNSSSVRKTAQSEALHTNVEDVDDDDSIGLSTSENSDIDMVDSEVDNGGVNPEALPEGFFDDPKLDAKARNVEYRDPIEEEWERFQKEIKEETSKAQEIIAEDQEEATTERQIDEIDEQMRNWSRVLNLEKKKEKVSTAPTGQIPLSSREEFSDDEEFEEFLDWRSKKSFDYKLNKLLKT</sequence>
<evidence type="ECO:0000256" key="2">
    <source>
        <dbReference type="ARBA" id="ARBA00022473"/>
    </source>
</evidence>
<evidence type="ECO:0000256" key="6">
    <source>
        <dbReference type="ARBA" id="ARBA00023242"/>
    </source>
</evidence>
<keyword evidence="6" id="KW-0539">Nucleus</keyword>
<keyword evidence="2" id="KW-0217">Developmental protein</keyword>
<evidence type="ECO:0000256" key="1">
    <source>
        <dbReference type="ARBA" id="ARBA00004324"/>
    </source>
</evidence>
<name>A0ABR1AEC9_POLSC</name>
<keyword evidence="5" id="KW-0862">Zinc</keyword>
<organism evidence="9 10">
    <name type="scientific">Polyplax serrata</name>
    <name type="common">Common mouse louse</name>
    <dbReference type="NCBI Taxonomy" id="468196"/>
    <lineage>
        <taxon>Eukaryota</taxon>
        <taxon>Metazoa</taxon>
        <taxon>Ecdysozoa</taxon>
        <taxon>Arthropoda</taxon>
        <taxon>Hexapoda</taxon>
        <taxon>Insecta</taxon>
        <taxon>Pterygota</taxon>
        <taxon>Neoptera</taxon>
        <taxon>Paraneoptera</taxon>
        <taxon>Psocodea</taxon>
        <taxon>Troctomorpha</taxon>
        <taxon>Phthiraptera</taxon>
        <taxon>Anoplura</taxon>
        <taxon>Polyplacidae</taxon>
        <taxon>Polyplax</taxon>
    </lineage>
</organism>
<feature type="region of interest" description="Disordered" evidence="7">
    <location>
        <begin position="1"/>
        <end position="28"/>
    </location>
</feature>
<proteinExistence type="predicted"/>
<dbReference type="EMBL" id="JAWJWF010000051">
    <property type="protein sequence ID" value="KAK6617601.1"/>
    <property type="molecule type" value="Genomic_DNA"/>
</dbReference>
<dbReference type="PANTHER" id="PTHR13278:SF0">
    <property type="entry name" value="ZINC FINGER PROTEIN 830"/>
    <property type="match status" value="1"/>
</dbReference>
<evidence type="ECO:0000313" key="10">
    <source>
        <dbReference type="Proteomes" id="UP001359485"/>
    </source>
</evidence>
<feature type="compositionally biased region" description="Basic and acidic residues" evidence="7">
    <location>
        <begin position="76"/>
        <end position="87"/>
    </location>
</feature>
<accession>A0ABR1AEC9</accession>
<evidence type="ECO:0000256" key="7">
    <source>
        <dbReference type="SAM" id="MobiDB-lite"/>
    </source>
</evidence>
<dbReference type="InterPro" id="IPR040050">
    <property type="entry name" value="ZNF830-like"/>
</dbReference>
<comment type="subcellular location">
    <subcellularLocation>
        <location evidence="1">Nucleus speckle</location>
    </subcellularLocation>
</comment>
<gene>
    <name evidence="9" type="ORF">RUM44_005189</name>
</gene>